<gene>
    <name evidence="1" type="ORF">ERS008524_01447</name>
</gene>
<dbReference type="AlphaFoldDB" id="A0AAI8ZPT6"/>
<accession>A0AAI8ZPT6</accession>
<dbReference type="EMBL" id="CGCB01000007">
    <property type="protein sequence ID" value="CFQ95899.1"/>
    <property type="molecule type" value="Genomic_DNA"/>
</dbReference>
<sequence length="154" mass="17481">MKELDSFTVEQLNDFIKSDHAQCGDVAALARIALAAKRAEPFAWKWRGAVGDIWTQEKRKADFVKENCPELPVTELYTTPQLNSPEIPEDWISIPRDMLADYRDVKNAEVENYKAGFAGYYNREGTRWARDFADLCEELAAIDKVLAAAPEKPL</sequence>
<evidence type="ECO:0000313" key="2">
    <source>
        <dbReference type="Proteomes" id="UP000046784"/>
    </source>
</evidence>
<name>A0AAI8ZPT6_YERFR</name>
<proteinExistence type="predicted"/>
<dbReference type="Proteomes" id="UP000046784">
    <property type="component" value="Unassembled WGS sequence"/>
</dbReference>
<reference evidence="1 2" key="1">
    <citation type="submission" date="2015-03" db="EMBL/GenBank/DDBJ databases">
        <authorList>
            <consortium name="Pathogen Informatics"/>
            <person name="Murphy D."/>
        </authorList>
    </citation>
    <scope>NUCLEOTIDE SEQUENCE [LARGE SCALE GENOMIC DNA]</scope>
    <source>
        <strain evidence="1 2">3400/83</strain>
    </source>
</reference>
<dbReference type="RefSeq" id="WP_057643418.1">
    <property type="nucleotide sequence ID" value="NZ_CABMMF010000007.1"/>
</dbReference>
<evidence type="ECO:0000313" key="1">
    <source>
        <dbReference type="EMBL" id="CFQ95899.1"/>
    </source>
</evidence>
<protein>
    <submittedName>
        <fullName evidence="1">Uncharacterized protein</fullName>
    </submittedName>
</protein>
<organism evidence="1 2">
    <name type="scientific">Yersinia frederiksenii</name>
    <dbReference type="NCBI Taxonomy" id="29484"/>
    <lineage>
        <taxon>Bacteria</taxon>
        <taxon>Pseudomonadati</taxon>
        <taxon>Pseudomonadota</taxon>
        <taxon>Gammaproteobacteria</taxon>
        <taxon>Enterobacterales</taxon>
        <taxon>Yersiniaceae</taxon>
        <taxon>Yersinia</taxon>
    </lineage>
</organism>
<comment type="caution">
    <text evidence="1">The sequence shown here is derived from an EMBL/GenBank/DDBJ whole genome shotgun (WGS) entry which is preliminary data.</text>
</comment>